<evidence type="ECO:0000256" key="1">
    <source>
        <dbReference type="ARBA" id="ARBA00008226"/>
    </source>
</evidence>
<dbReference type="EC" id="6.1.1.22" evidence="2"/>
<evidence type="ECO:0000256" key="7">
    <source>
        <dbReference type="ARBA" id="ARBA00023146"/>
    </source>
</evidence>
<evidence type="ECO:0000259" key="9">
    <source>
        <dbReference type="PROSITE" id="PS50862"/>
    </source>
</evidence>
<dbReference type="NCBIfam" id="NF003037">
    <property type="entry name" value="PRK03932.1"/>
    <property type="match status" value="1"/>
</dbReference>
<comment type="similarity">
    <text evidence="1">Belongs to the class-II aminoacyl-tRNA synthetase family.</text>
</comment>
<dbReference type="NCBIfam" id="TIGR00457">
    <property type="entry name" value="asnS"/>
    <property type="match status" value="1"/>
</dbReference>
<keyword evidence="4" id="KW-0547">Nucleotide-binding</keyword>
<accession>M5G1Z8</accession>
<evidence type="ECO:0000256" key="8">
    <source>
        <dbReference type="SAM" id="MobiDB-lite"/>
    </source>
</evidence>
<dbReference type="GO" id="GO:0006421">
    <property type="term" value="P:asparaginyl-tRNA aminoacylation"/>
    <property type="evidence" value="ECO:0007669"/>
    <property type="project" value="InterPro"/>
</dbReference>
<dbReference type="InterPro" id="IPR004364">
    <property type="entry name" value="Aa-tRNA-synt_II"/>
</dbReference>
<feature type="region of interest" description="Disordered" evidence="8">
    <location>
        <begin position="20"/>
        <end position="41"/>
    </location>
</feature>
<dbReference type="PRINTS" id="PR01042">
    <property type="entry name" value="TRNASYNTHASP"/>
</dbReference>
<dbReference type="PANTHER" id="PTHR22594:SF34">
    <property type="entry name" value="ASPARAGINE--TRNA LIGASE, MITOCHONDRIAL-RELATED"/>
    <property type="match status" value="1"/>
</dbReference>
<dbReference type="InterPro" id="IPR045864">
    <property type="entry name" value="aa-tRNA-synth_II/BPL/LPL"/>
</dbReference>
<dbReference type="PANTHER" id="PTHR22594">
    <property type="entry name" value="ASPARTYL/LYSYL-TRNA SYNTHETASE"/>
    <property type="match status" value="1"/>
</dbReference>
<dbReference type="PROSITE" id="PS50862">
    <property type="entry name" value="AA_TRNA_LIGASE_II"/>
    <property type="match status" value="1"/>
</dbReference>
<evidence type="ECO:0000256" key="5">
    <source>
        <dbReference type="ARBA" id="ARBA00022840"/>
    </source>
</evidence>
<evidence type="ECO:0000313" key="11">
    <source>
        <dbReference type="Proteomes" id="UP000030653"/>
    </source>
</evidence>
<dbReference type="Proteomes" id="UP000030653">
    <property type="component" value="Unassembled WGS sequence"/>
</dbReference>
<keyword evidence="11" id="KW-1185">Reference proteome</keyword>
<keyword evidence="3" id="KW-0436">Ligase</keyword>
<dbReference type="InterPro" id="IPR006195">
    <property type="entry name" value="aa-tRNA-synth_II"/>
</dbReference>
<dbReference type="SUPFAM" id="SSF50249">
    <property type="entry name" value="Nucleic acid-binding proteins"/>
    <property type="match status" value="1"/>
</dbReference>
<organism evidence="10 11">
    <name type="scientific">Dacryopinax primogenitus (strain DJM 731)</name>
    <name type="common">Brown rot fungus</name>
    <dbReference type="NCBI Taxonomy" id="1858805"/>
    <lineage>
        <taxon>Eukaryota</taxon>
        <taxon>Fungi</taxon>
        <taxon>Dikarya</taxon>
        <taxon>Basidiomycota</taxon>
        <taxon>Agaricomycotina</taxon>
        <taxon>Dacrymycetes</taxon>
        <taxon>Dacrymycetales</taxon>
        <taxon>Dacrymycetaceae</taxon>
        <taxon>Dacryopinax</taxon>
    </lineage>
</organism>
<dbReference type="GO" id="GO:0004816">
    <property type="term" value="F:asparagine-tRNA ligase activity"/>
    <property type="evidence" value="ECO:0007669"/>
    <property type="project" value="UniProtKB-EC"/>
</dbReference>
<proteinExistence type="inferred from homology"/>
<evidence type="ECO:0000313" key="10">
    <source>
        <dbReference type="EMBL" id="EJU02240.1"/>
    </source>
</evidence>
<evidence type="ECO:0000256" key="6">
    <source>
        <dbReference type="ARBA" id="ARBA00022917"/>
    </source>
</evidence>
<feature type="region of interest" description="Disordered" evidence="8">
    <location>
        <begin position="203"/>
        <end position="245"/>
    </location>
</feature>
<dbReference type="Gene3D" id="3.30.930.10">
    <property type="entry name" value="Bira Bifunctional Protein, Domain 2"/>
    <property type="match status" value="1"/>
</dbReference>
<dbReference type="GO" id="GO:0005739">
    <property type="term" value="C:mitochondrion"/>
    <property type="evidence" value="ECO:0007669"/>
    <property type="project" value="TreeGrafter"/>
</dbReference>
<dbReference type="GO" id="GO:0005524">
    <property type="term" value="F:ATP binding"/>
    <property type="evidence" value="ECO:0007669"/>
    <property type="project" value="UniProtKB-KW"/>
</dbReference>
<feature type="domain" description="Aminoacyl-transfer RNA synthetases class-II family profile" evidence="9">
    <location>
        <begin position="278"/>
        <end position="526"/>
    </location>
</feature>
<name>M5G1Z8_DACPD</name>
<dbReference type="SUPFAM" id="SSF55681">
    <property type="entry name" value="Class II aaRS and biotin synthetases"/>
    <property type="match status" value="1"/>
</dbReference>
<dbReference type="CDD" id="cd04318">
    <property type="entry name" value="EcAsnRS_like_N"/>
    <property type="match status" value="1"/>
</dbReference>
<dbReference type="OrthoDB" id="1931232at2759"/>
<sequence length="536" mass="58974">MSSLAGLRLPPTIQQLLASAPETPSSDETDNPSNAPTPQRARTIYGHLTSLRVTKRTAFLHLSDGSTHEPLQAVLRPREAEGMSVGCSVRLEGELVRSRGSGQEWEFSVKEGGARVVGALDVHTYPLQNKQIRPETLRENAHLRARLPTGISLLRVRSLLAREIHAWFEENDFWNVNVPILTGSDCEGAGEVFSVKPYSMGRDAASVSSPAPSTSENQTSTELASPEPTPPSSTPSARIPSAPKPHSVLHASQFFHRPAYLTVSGQLHLEALTPPLSRVYTLSPCFRAEPSLTHRHLAEFWMLEAEMGWVEPPAGLEGVMDVLEGSVKRVLGSLLSNSALRADVQLLRSSSPSSETDPLAPLLTWSSTPWPRISYTHAISLLQRAKAEGTHFEYDPKVGEGLQSEHEKYLAGLMGPVFVTRYPRGLKPFYMRITEPETSEEGEIETVECFDLLVPHIGELAGGSLRESRLPMLEASLAAHGLSREEYAWYLDLRRWGGVPTGGYGMGWERLVSWVTGIESVRDCIPFPRWAGNMVL</sequence>
<keyword evidence="6" id="KW-0648">Protein biosynthesis</keyword>
<dbReference type="Pfam" id="PF00152">
    <property type="entry name" value="tRNA-synt_2"/>
    <property type="match status" value="2"/>
</dbReference>
<evidence type="ECO:0000256" key="4">
    <source>
        <dbReference type="ARBA" id="ARBA00022741"/>
    </source>
</evidence>
<keyword evidence="5" id="KW-0067">ATP-binding</keyword>
<gene>
    <name evidence="10" type="ORF">DACRYDRAFT_99923</name>
</gene>
<dbReference type="InterPro" id="IPR004522">
    <property type="entry name" value="Asn-tRNA-ligase"/>
</dbReference>
<dbReference type="STRING" id="1858805.M5G1Z8"/>
<evidence type="ECO:0000256" key="2">
    <source>
        <dbReference type="ARBA" id="ARBA00012816"/>
    </source>
</evidence>
<keyword evidence="7 10" id="KW-0030">Aminoacyl-tRNA synthetase</keyword>
<dbReference type="GeneID" id="63692702"/>
<dbReference type="OMA" id="PEMAFYD"/>
<dbReference type="InterPro" id="IPR012340">
    <property type="entry name" value="NA-bd_OB-fold"/>
</dbReference>
<dbReference type="EMBL" id="JH795862">
    <property type="protein sequence ID" value="EJU02240.1"/>
    <property type="molecule type" value="Genomic_DNA"/>
</dbReference>
<evidence type="ECO:0000256" key="3">
    <source>
        <dbReference type="ARBA" id="ARBA00022598"/>
    </source>
</evidence>
<dbReference type="HOGENOM" id="CLU_004553_2_0_1"/>
<feature type="compositionally biased region" description="Low complexity" evidence="8">
    <location>
        <begin position="204"/>
        <end position="226"/>
    </location>
</feature>
<dbReference type="InterPro" id="IPR002312">
    <property type="entry name" value="Asp/Asn-tRNA-synth_IIb"/>
</dbReference>
<reference evidence="10 11" key="1">
    <citation type="journal article" date="2012" name="Science">
        <title>The Paleozoic origin of enzymatic lignin decomposition reconstructed from 31 fungal genomes.</title>
        <authorList>
            <person name="Floudas D."/>
            <person name="Binder M."/>
            <person name="Riley R."/>
            <person name="Barry K."/>
            <person name="Blanchette R.A."/>
            <person name="Henrissat B."/>
            <person name="Martinez A.T."/>
            <person name="Otillar R."/>
            <person name="Spatafora J.W."/>
            <person name="Yadav J.S."/>
            <person name="Aerts A."/>
            <person name="Benoit I."/>
            <person name="Boyd A."/>
            <person name="Carlson A."/>
            <person name="Copeland A."/>
            <person name="Coutinho P.M."/>
            <person name="de Vries R.P."/>
            <person name="Ferreira P."/>
            <person name="Findley K."/>
            <person name="Foster B."/>
            <person name="Gaskell J."/>
            <person name="Glotzer D."/>
            <person name="Gorecki P."/>
            <person name="Heitman J."/>
            <person name="Hesse C."/>
            <person name="Hori C."/>
            <person name="Igarashi K."/>
            <person name="Jurgens J.A."/>
            <person name="Kallen N."/>
            <person name="Kersten P."/>
            <person name="Kohler A."/>
            <person name="Kuees U."/>
            <person name="Kumar T.K.A."/>
            <person name="Kuo A."/>
            <person name="LaButti K."/>
            <person name="Larrondo L.F."/>
            <person name="Lindquist E."/>
            <person name="Ling A."/>
            <person name="Lombard V."/>
            <person name="Lucas S."/>
            <person name="Lundell T."/>
            <person name="Martin R."/>
            <person name="McLaughlin D.J."/>
            <person name="Morgenstern I."/>
            <person name="Morin E."/>
            <person name="Murat C."/>
            <person name="Nagy L.G."/>
            <person name="Nolan M."/>
            <person name="Ohm R.A."/>
            <person name="Patyshakuliyeva A."/>
            <person name="Rokas A."/>
            <person name="Ruiz-Duenas F.J."/>
            <person name="Sabat G."/>
            <person name="Salamov A."/>
            <person name="Samejima M."/>
            <person name="Schmutz J."/>
            <person name="Slot J.C."/>
            <person name="St John F."/>
            <person name="Stenlid J."/>
            <person name="Sun H."/>
            <person name="Sun S."/>
            <person name="Syed K."/>
            <person name="Tsang A."/>
            <person name="Wiebenga A."/>
            <person name="Young D."/>
            <person name="Pisabarro A."/>
            <person name="Eastwood D.C."/>
            <person name="Martin F."/>
            <person name="Cullen D."/>
            <person name="Grigoriev I.V."/>
            <person name="Hibbett D.S."/>
        </authorList>
    </citation>
    <scope>NUCLEOTIDE SEQUENCE [LARGE SCALE GENOMIC DNA]</scope>
    <source>
        <strain evidence="10 11">DJM-731 SS1</strain>
    </source>
</reference>
<dbReference type="RefSeq" id="XP_040629137.1">
    <property type="nucleotide sequence ID" value="XM_040777640.1"/>
</dbReference>
<protein>
    <recommendedName>
        <fullName evidence="2">asparagine--tRNA ligase</fullName>
        <ecNumber evidence="2">6.1.1.22</ecNumber>
    </recommendedName>
</protein>
<dbReference type="AlphaFoldDB" id="M5G1Z8"/>